<accession>A0AAE5C5U6</accession>
<organism evidence="2 3">
    <name type="scientific">Rhizobium ruizarguesonis</name>
    <dbReference type="NCBI Taxonomy" id="2081791"/>
    <lineage>
        <taxon>Bacteria</taxon>
        <taxon>Pseudomonadati</taxon>
        <taxon>Pseudomonadota</taxon>
        <taxon>Alphaproteobacteria</taxon>
        <taxon>Hyphomicrobiales</taxon>
        <taxon>Rhizobiaceae</taxon>
        <taxon>Rhizobium/Agrobacterium group</taxon>
        <taxon>Rhizobium</taxon>
    </lineage>
</organism>
<feature type="domain" description="DUF1612" evidence="1">
    <location>
        <begin position="7"/>
        <end position="85"/>
    </location>
</feature>
<comment type="caution">
    <text evidence="2">The sequence shown here is derived from an EMBL/GenBank/DDBJ whole genome shotgun (WGS) entry which is preliminary data.</text>
</comment>
<dbReference type="Proteomes" id="UP000661163">
    <property type="component" value="Unassembled WGS sequence"/>
</dbReference>
<evidence type="ECO:0000259" key="1">
    <source>
        <dbReference type="Pfam" id="PF07756"/>
    </source>
</evidence>
<proteinExistence type="predicted"/>
<dbReference type="EMBL" id="WUFC01000050">
    <property type="protein sequence ID" value="NEI52859.1"/>
    <property type="molecule type" value="Genomic_DNA"/>
</dbReference>
<reference evidence="2 3" key="1">
    <citation type="submission" date="2019-12" db="EMBL/GenBank/DDBJ databases">
        <title>Rhizobium genotypes associated with high levels of biological nitrogen fixation by grain legumes in a temperate-maritime cropping system.</title>
        <authorList>
            <person name="Maluk M."/>
            <person name="Francesc Ferrando Molina F."/>
            <person name="Lopez Del Egido L."/>
            <person name="Lafos M."/>
            <person name="Langarica-Fuentes A."/>
            <person name="Gebre Yohannes G."/>
            <person name="Young M.W."/>
            <person name="Martin P."/>
            <person name="Gantlett R."/>
            <person name="Kenicer G."/>
            <person name="Hawes C."/>
            <person name="Begg G.S."/>
            <person name="Quilliam R.S."/>
            <person name="Squire G.R."/>
            <person name="Poole P.S."/>
            <person name="Young P.W."/>
            <person name="Iannetta P.M."/>
            <person name="James E.K."/>
        </authorList>
    </citation>
    <scope>NUCLEOTIDE SEQUENCE [LARGE SCALE GENOMIC DNA]</scope>
    <source>
        <strain evidence="2 3">JHI985</strain>
    </source>
</reference>
<dbReference type="InterPro" id="IPR011670">
    <property type="entry name" value="DUF1612"/>
</dbReference>
<name>A0AAE5C5U6_9HYPH</name>
<sequence>MVSIGSRTNAWKCARGGPEGQDLPAALQAIVALDAWNELAVSRHAAWLGRLLSASILRQVGVAPAPHLAAFNRGLKFIPVDALASGSRDFT</sequence>
<gene>
    <name evidence="2" type="ORF">GR217_35195</name>
</gene>
<evidence type="ECO:0000313" key="3">
    <source>
        <dbReference type="Proteomes" id="UP000661163"/>
    </source>
</evidence>
<dbReference type="Pfam" id="PF07756">
    <property type="entry name" value="DUF1612"/>
    <property type="match status" value="1"/>
</dbReference>
<protein>
    <submittedName>
        <fullName evidence="2">DUF1612 domain-containing protein</fullName>
    </submittedName>
</protein>
<dbReference type="AlphaFoldDB" id="A0AAE5C5U6"/>
<evidence type="ECO:0000313" key="2">
    <source>
        <dbReference type="EMBL" id="NEI52859.1"/>
    </source>
</evidence>
<dbReference type="RefSeq" id="WP_018497397.1">
    <property type="nucleotide sequence ID" value="NZ_WUFC01000050.1"/>
</dbReference>